<feature type="domain" description="Penicillin-binding protein transpeptidase" evidence="1">
    <location>
        <begin position="3"/>
        <end position="58"/>
    </location>
</feature>
<dbReference type="GO" id="GO:0071972">
    <property type="term" value="F:peptidoglycan L,D-transpeptidase activity"/>
    <property type="evidence" value="ECO:0007669"/>
    <property type="project" value="TreeGrafter"/>
</dbReference>
<dbReference type="SUPFAM" id="SSF56601">
    <property type="entry name" value="beta-lactamase/transpeptidase-like"/>
    <property type="match status" value="1"/>
</dbReference>
<reference evidence="2 3" key="1">
    <citation type="submission" date="2018-06" db="EMBL/GenBank/DDBJ databases">
        <authorList>
            <consortium name="Pathogen Informatics"/>
            <person name="Doyle S."/>
        </authorList>
    </citation>
    <scope>NUCLEOTIDE SEQUENCE [LARGE SCALE GENOMIC DNA]</scope>
    <source>
        <strain evidence="2 3">NCTC5050</strain>
    </source>
</reference>
<dbReference type="InterPro" id="IPR001460">
    <property type="entry name" value="PCN-bd_Tpept"/>
</dbReference>
<dbReference type="PANTHER" id="PTHR30627">
    <property type="entry name" value="PEPTIDOGLYCAN D,D-TRANSPEPTIDASE"/>
    <property type="match status" value="1"/>
</dbReference>
<proteinExistence type="predicted"/>
<sequence length="66" mass="7694">MLNVTKAIEESADTFFYQVAFEMGIDRIHEWLSKFGYGQSTGIDLNEEYAGVLPSREWKQRVHKKP</sequence>
<protein>
    <submittedName>
        <fullName evidence="2">Cell elongation, e phase peptidoglycan synthetase penicillin-binding protein 2</fullName>
    </submittedName>
</protein>
<dbReference type="Pfam" id="PF00905">
    <property type="entry name" value="Transpeptidase"/>
    <property type="match status" value="1"/>
</dbReference>
<dbReference type="Gene3D" id="3.40.710.10">
    <property type="entry name" value="DD-peptidase/beta-lactamase superfamily"/>
    <property type="match status" value="1"/>
</dbReference>
<evidence type="ECO:0000259" key="1">
    <source>
        <dbReference type="Pfam" id="PF00905"/>
    </source>
</evidence>
<evidence type="ECO:0000313" key="3">
    <source>
        <dbReference type="Proteomes" id="UP000255382"/>
    </source>
</evidence>
<dbReference type="InterPro" id="IPR050515">
    <property type="entry name" value="Beta-lactam/transpept"/>
</dbReference>
<dbReference type="Proteomes" id="UP000255382">
    <property type="component" value="Unassembled WGS sequence"/>
</dbReference>
<evidence type="ECO:0000313" key="2">
    <source>
        <dbReference type="EMBL" id="STV27240.1"/>
    </source>
</evidence>
<dbReference type="AlphaFoldDB" id="A0A378B4H1"/>
<keyword evidence="3" id="KW-1185">Reference proteome</keyword>
<dbReference type="GO" id="GO:0005886">
    <property type="term" value="C:plasma membrane"/>
    <property type="evidence" value="ECO:0007669"/>
    <property type="project" value="TreeGrafter"/>
</dbReference>
<name>A0A378B4H1_KLEPO</name>
<dbReference type="PANTHER" id="PTHR30627:SF2">
    <property type="entry name" value="PEPTIDOGLYCAN D,D-TRANSPEPTIDASE MRDA"/>
    <property type="match status" value="1"/>
</dbReference>
<accession>A0A378B4H1</accession>
<dbReference type="EMBL" id="UGLZ01000005">
    <property type="protein sequence ID" value="STV27240.1"/>
    <property type="molecule type" value="Genomic_DNA"/>
</dbReference>
<dbReference type="InterPro" id="IPR012338">
    <property type="entry name" value="Beta-lactam/transpept-like"/>
</dbReference>
<dbReference type="GO" id="GO:0008658">
    <property type="term" value="F:penicillin binding"/>
    <property type="evidence" value="ECO:0007669"/>
    <property type="project" value="InterPro"/>
</dbReference>
<gene>
    <name evidence="2" type="ORF">NCTC5050_04320</name>
</gene>
<organism evidence="2 3">
    <name type="scientific">Klebsiella pneumoniae subsp. ozaenae</name>
    <dbReference type="NCBI Taxonomy" id="574"/>
    <lineage>
        <taxon>Bacteria</taxon>
        <taxon>Pseudomonadati</taxon>
        <taxon>Pseudomonadota</taxon>
        <taxon>Gammaproteobacteria</taxon>
        <taxon>Enterobacterales</taxon>
        <taxon>Enterobacteriaceae</taxon>
        <taxon>Klebsiella/Raoultella group</taxon>
        <taxon>Klebsiella</taxon>
        <taxon>Klebsiella pneumoniae complex</taxon>
    </lineage>
</organism>
<dbReference type="GO" id="GO:0071555">
    <property type="term" value="P:cell wall organization"/>
    <property type="evidence" value="ECO:0007669"/>
    <property type="project" value="TreeGrafter"/>
</dbReference>